<comment type="caution">
    <text evidence="4">The sequence shown here is derived from an EMBL/GenBank/DDBJ whole genome shotgun (WGS) entry which is preliminary data.</text>
</comment>
<proteinExistence type="predicted"/>
<accession>A0ABT0BW08</accession>
<dbReference type="PANTHER" id="PTHR45138:SF24">
    <property type="entry name" value="DIGUANYLATE CYCLASE DGCC-RELATED"/>
    <property type="match status" value="1"/>
</dbReference>
<dbReference type="CDD" id="cd01949">
    <property type="entry name" value="GGDEF"/>
    <property type="match status" value="1"/>
</dbReference>
<dbReference type="InterPro" id="IPR029787">
    <property type="entry name" value="Nucleotide_cyclase"/>
</dbReference>
<evidence type="ECO:0000256" key="2">
    <source>
        <dbReference type="SAM" id="MobiDB-lite"/>
    </source>
</evidence>
<dbReference type="NCBIfam" id="TIGR00254">
    <property type="entry name" value="GGDEF"/>
    <property type="match status" value="1"/>
</dbReference>
<dbReference type="InterPro" id="IPR043128">
    <property type="entry name" value="Rev_trsase/Diguanyl_cyclase"/>
</dbReference>
<dbReference type="Proteomes" id="UP001202281">
    <property type="component" value="Unassembled WGS sequence"/>
</dbReference>
<name>A0ABT0BW08_9SPHN</name>
<sequence>MRRWLGFGGGKPDALDGGTPPLAPQSEEPVAGRPGGHGAQQLEVLADISEFLMVHELPVNPFTLEAAYDIVTGSKPRLAAIATARLTEGLPLTLDWLEEIMREEATDGGTAQLHALIVRLEKTIDEFANTASVARTATTDYNSALEAHVGDLDTIDTSENVIEQITNLAHHMLERTREVARELTRSERETRTLQKQLADARAEAEIDHLTGLPNRRAFEARYNQVYSDTRKSGEPLCVAFCDIDEFKRVNDKHGHEAGDRVLRTVAQSLATMADDQCHVARHGGEEFVVLMRNKMIEDACTLIDEARQAIAARRLINRTTDVPFGQITLSAGVADVHAFGDAREALRAADNALLQAKDAGRNVVLKASKPD</sequence>
<dbReference type="Gene3D" id="3.30.70.270">
    <property type="match status" value="1"/>
</dbReference>
<organism evidence="4 5">
    <name type="scientific">Novosphingobium beihaiensis</name>
    <dbReference type="NCBI Taxonomy" id="2930389"/>
    <lineage>
        <taxon>Bacteria</taxon>
        <taxon>Pseudomonadati</taxon>
        <taxon>Pseudomonadota</taxon>
        <taxon>Alphaproteobacteria</taxon>
        <taxon>Sphingomonadales</taxon>
        <taxon>Sphingomonadaceae</taxon>
        <taxon>Novosphingobium</taxon>
    </lineage>
</organism>
<dbReference type="SMART" id="SM00267">
    <property type="entry name" value="GGDEF"/>
    <property type="match status" value="1"/>
</dbReference>
<feature type="compositionally biased region" description="Gly residues" evidence="2">
    <location>
        <begin position="1"/>
        <end position="11"/>
    </location>
</feature>
<feature type="domain" description="GGDEF" evidence="3">
    <location>
        <begin position="234"/>
        <end position="369"/>
    </location>
</feature>
<dbReference type="PROSITE" id="PS50887">
    <property type="entry name" value="GGDEF"/>
    <property type="match status" value="1"/>
</dbReference>
<dbReference type="GO" id="GO:0052621">
    <property type="term" value="F:diguanylate cyclase activity"/>
    <property type="evidence" value="ECO:0007669"/>
    <property type="project" value="UniProtKB-EC"/>
</dbReference>
<evidence type="ECO:0000259" key="3">
    <source>
        <dbReference type="PROSITE" id="PS50887"/>
    </source>
</evidence>
<reference evidence="4 5" key="1">
    <citation type="submission" date="2022-04" db="EMBL/GenBank/DDBJ databases">
        <title>Identification of a novel bacterium isolated from mangrove sediments.</title>
        <authorList>
            <person name="Pan X."/>
        </authorList>
    </citation>
    <scope>NUCLEOTIDE SEQUENCE [LARGE SCALE GENOMIC DNA]</scope>
    <source>
        <strain evidence="4 5">B2638</strain>
    </source>
</reference>
<dbReference type="Pfam" id="PF00990">
    <property type="entry name" value="GGDEF"/>
    <property type="match status" value="1"/>
</dbReference>
<evidence type="ECO:0000313" key="5">
    <source>
        <dbReference type="Proteomes" id="UP001202281"/>
    </source>
</evidence>
<keyword evidence="4" id="KW-0548">Nucleotidyltransferase</keyword>
<evidence type="ECO:0000313" key="4">
    <source>
        <dbReference type="EMBL" id="MCJ2189238.1"/>
    </source>
</evidence>
<keyword evidence="5" id="KW-1185">Reference proteome</keyword>
<dbReference type="EMBL" id="JALHLG010000080">
    <property type="protein sequence ID" value="MCJ2189238.1"/>
    <property type="molecule type" value="Genomic_DNA"/>
</dbReference>
<gene>
    <name evidence="4" type="ORF">MTR66_20830</name>
</gene>
<dbReference type="EC" id="2.7.7.65" evidence="1"/>
<feature type="region of interest" description="Disordered" evidence="2">
    <location>
        <begin position="1"/>
        <end position="37"/>
    </location>
</feature>
<evidence type="ECO:0000256" key="1">
    <source>
        <dbReference type="ARBA" id="ARBA00012528"/>
    </source>
</evidence>
<keyword evidence="4" id="KW-0808">Transferase</keyword>
<dbReference type="InterPro" id="IPR050469">
    <property type="entry name" value="Diguanylate_Cyclase"/>
</dbReference>
<dbReference type="PANTHER" id="PTHR45138">
    <property type="entry name" value="REGULATORY COMPONENTS OF SENSORY TRANSDUCTION SYSTEM"/>
    <property type="match status" value="1"/>
</dbReference>
<dbReference type="RefSeq" id="WP_243924612.1">
    <property type="nucleotide sequence ID" value="NZ_JALHLG010000080.1"/>
</dbReference>
<dbReference type="InterPro" id="IPR000160">
    <property type="entry name" value="GGDEF_dom"/>
</dbReference>
<protein>
    <recommendedName>
        <fullName evidence="1">diguanylate cyclase</fullName>
        <ecNumber evidence="1">2.7.7.65</ecNumber>
    </recommendedName>
</protein>
<dbReference type="SUPFAM" id="SSF55073">
    <property type="entry name" value="Nucleotide cyclase"/>
    <property type="match status" value="1"/>
</dbReference>